<evidence type="ECO:0000313" key="1">
    <source>
        <dbReference type="EnsemblPlants" id="HORVU.MOREX.r3.3HG0254400.1.CDS1"/>
    </source>
</evidence>
<dbReference type="Gramene" id="HORVU.MOREX.r3.3HG0254400.1">
    <property type="protein sequence ID" value="HORVU.MOREX.r3.3HG0254400.1.CDS1"/>
    <property type="gene ID" value="HORVU.MOREX.r3.3HG0254400"/>
</dbReference>
<dbReference type="Gramene" id="HORVU.MOREX.r2.3HG0211240.1">
    <property type="protein sequence ID" value="HORVU.MOREX.r2.3HG0211240.1.CDS.1"/>
    <property type="gene ID" value="HORVU.MOREX.r2.3HG0211240"/>
</dbReference>
<dbReference type="AlphaFoldDB" id="A0A8I6XXV0"/>
<accession>A0A8I6XXV0</accession>
<evidence type="ECO:0000313" key="2">
    <source>
        <dbReference type="Proteomes" id="UP000011116"/>
    </source>
</evidence>
<dbReference type="EnsemblPlants" id="HORVU.MOREX.r3.3HG0254400.1">
    <property type="protein sequence ID" value="HORVU.MOREX.r3.3HG0254400.1.CDS1"/>
    <property type="gene ID" value="HORVU.MOREX.r3.3HG0254400"/>
</dbReference>
<reference evidence="1" key="2">
    <citation type="submission" date="2020-10" db="EMBL/GenBank/DDBJ databases">
        <authorList>
            <person name="Scholz U."/>
            <person name="Mascher M."/>
            <person name="Fiebig A."/>
        </authorList>
    </citation>
    <scope>NUCLEOTIDE SEQUENCE [LARGE SCALE GENOMIC DNA]</scope>
    <source>
        <strain evidence="1">cv. Morex</strain>
    </source>
</reference>
<sequence>MARPHRCDEWCLTCRNSPHKIKRVGGYKSLSNIHLPVNCFSLNYDATVLYIIHSDSNFLRLHTLIVYTLC</sequence>
<dbReference type="Proteomes" id="UP000011116">
    <property type="component" value="Chromosome 3H"/>
</dbReference>
<proteinExistence type="predicted"/>
<keyword evidence="2" id="KW-1185">Reference proteome</keyword>
<reference evidence="1" key="3">
    <citation type="submission" date="2022-01" db="UniProtKB">
        <authorList>
            <consortium name="EnsemblPlants"/>
        </authorList>
    </citation>
    <scope>IDENTIFICATION</scope>
    <source>
        <strain evidence="1">subsp. vulgare</strain>
    </source>
</reference>
<protein>
    <submittedName>
        <fullName evidence="1">Uncharacterized protein</fullName>
    </submittedName>
</protein>
<reference evidence="2" key="1">
    <citation type="journal article" date="2012" name="Nature">
        <title>A physical, genetic and functional sequence assembly of the barley genome.</title>
        <authorList>
            <consortium name="The International Barley Genome Sequencing Consortium"/>
            <person name="Mayer K.F."/>
            <person name="Waugh R."/>
            <person name="Brown J.W."/>
            <person name="Schulman A."/>
            <person name="Langridge P."/>
            <person name="Platzer M."/>
            <person name="Fincher G.B."/>
            <person name="Muehlbauer G.J."/>
            <person name="Sato K."/>
            <person name="Close T.J."/>
            <person name="Wise R.P."/>
            <person name="Stein N."/>
        </authorList>
    </citation>
    <scope>NUCLEOTIDE SEQUENCE [LARGE SCALE GENOMIC DNA]</scope>
    <source>
        <strain evidence="2">cv. Morex</strain>
    </source>
</reference>
<name>A0A8I6XXV0_HORVV</name>
<organism evidence="1 2">
    <name type="scientific">Hordeum vulgare subsp. vulgare</name>
    <name type="common">Domesticated barley</name>
    <dbReference type="NCBI Taxonomy" id="112509"/>
    <lineage>
        <taxon>Eukaryota</taxon>
        <taxon>Viridiplantae</taxon>
        <taxon>Streptophyta</taxon>
        <taxon>Embryophyta</taxon>
        <taxon>Tracheophyta</taxon>
        <taxon>Spermatophyta</taxon>
        <taxon>Magnoliopsida</taxon>
        <taxon>Liliopsida</taxon>
        <taxon>Poales</taxon>
        <taxon>Poaceae</taxon>
        <taxon>BOP clade</taxon>
        <taxon>Pooideae</taxon>
        <taxon>Triticodae</taxon>
        <taxon>Triticeae</taxon>
        <taxon>Hordeinae</taxon>
        <taxon>Hordeum</taxon>
    </lineage>
</organism>